<evidence type="ECO:0000259" key="10">
    <source>
        <dbReference type="PROSITE" id="PS51831"/>
    </source>
</evidence>
<evidence type="ECO:0000259" key="9">
    <source>
        <dbReference type="PROSITE" id="PS51671"/>
    </source>
</evidence>
<dbReference type="KEGG" id="mno:Mnod_1147"/>
<evidence type="ECO:0000256" key="5">
    <source>
        <dbReference type="ARBA" id="ARBA00022842"/>
    </source>
</evidence>
<accession>B8IJD8</accession>
<comment type="function">
    <text evidence="7">Modifies, by uridylylation and deuridylylation, the PII regulatory proteins (GlnB and homologs), in response to the nitrogen status of the cell that GlnD senses through the glutamine level. Under low glutamine levels, catalyzes the conversion of the PII proteins and UTP to PII-UMP and PPi, while under higher glutamine levels, GlnD hydrolyzes PII-UMP to PII and UMP (deuridylylation). Thus, controls uridylylation state and activity of the PII proteins, and plays an important role in the regulation of nitrogen fixation and metabolism.</text>
</comment>
<reference evidence="11 12" key="1">
    <citation type="submission" date="2009-01" db="EMBL/GenBank/DDBJ databases">
        <title>Complete sequence of chromosome of Methylobacterium nodulans ORS 2060.</title>
        <authorList>
            <consortium name="US DOE Joint Genome Institute"/>
            <person name="Lucas S."/>
            <person name="Copeland A."/>
            <person name="Lapidus A."/>
            <person name="Glavina del Rio T."/>
            <person name="Dalin E."/>
            <person name="Tice H."/>
            <person name="Bruce D."/>
            <person name="Goodwin L."/>
            <person name="Pitluck S."/>
            <person name="Sims D."/>
            <person name="Brettin T."/>
            <person name="Detter J.C."/>
            <person name="Han C."/>
            <person name="Larimer F."/>
            <person name="Land M."/>
            <person name="Hauser L."/>
            <person name="Kyrpides N."/>
            <person name="Ivanova N."/>
            <person name="Marx C.J."/>
            <person name="Richardson P."/>
        </authorList>
    </citation>
    <scope>NUCLEOTIDE SEQUENCE [LARGE SCALE GENOMIC DNA]</scope>
    <source>
        <strain evidence="12">LMG 21967 / CNCM I-2342 / ORS 2060</strain>
    </source>
</reference>
<dbReference type="PANTHER" id="PTHR47320:SF1">
    <property type="entry name" value="BIFUNCTIONAL URIDYLYLTRANSFERASE_URIDYLYL-REMOVING ENZYME"/>
    <property type="match status" value="1"/>
</dbReference>
<dbReference type="EMBL" id="CP001349">
    <property type="protein sequence ID" value="ACL56153.1"/>
    <property type="molecule type" value="Genomic_DNA"/>
</dbReference>
<dbReference type="PANTHER" id="PTHR47320">
    <property type="entry name" value="BIFUNCTIONAL URIDYLYLTRANSFERASE/URIDYLYL-REMOVING ENZYME"/>
    <property type="match status" value="1"/>
</dbReference>
<name>B8IJD8_METNO</name>
<dbReference type="eggNOG" id="COG2844">
    <property type="taxonomic scope" value="Bacteria"/>
</dbReference>
<dbReference type="Gene3D" id="3.30.70.260">
    <property type="match status" value="2"/>
</dbReference>
<comment type="catalytic activity">
    <reaction evidence="7">
        <text>[protein-PII]-L-tyrosine + UTP = [protein-PII]-uridylyl-L-tyrosine + diphosphate</text>
        <dbReference type="Rhea" id="RHEA:13673"/>
        <dbReference type="Rhea" id="RHEA-COMP:12147"/>
        <dbReference type="Rhea" id="RHEA-COMP:12148"/>
        <dbReference type="ChEBI" id="CHEBI:33019"/>
        <dbReference type="ChEBI" id="CHEBI:46398"/>
        <dbReference type="ChEBI" id="CHEBI:46858"/>
        <dbReference type="ChEBI" id="CHEBI:90602"/>
        <dbReference type="EC" id="2.7.7.59"/>
    </reaction>
</comment>
<dbReference type="CDD" id="cd05401">
    <property type="entry name" value="NT_GlnE_GlnD_like"/>
    <property type="match status" value="1"/>
</dbReference>
<feature type="compositionally biased region" description="Basic and acidic residues" evidence="8">
    <location>
        <begin position="26"/>
        <end position="38"/>
    </location>
</feature>
<dbReference type="GO" id="GO:0006808">
    <property type="term" value="P:regulation of nitrogen utilization"/>
    <property type="evidence" value="ECO:0007669"/>
    <property type="project" value="UniProtKB-UniRule"/>
</dbReference>
<dbReference type="HAMAP" id="MF_00277">
    <property type="entry name" value="PII_uridylyl_transf"/>
    <property type="match status" value="1"/>
</dbReference>
<evidence type="ECO:0000256" key="6">
    <source>
        <dbReference type="ARBA" id="ARBA00023268"/>
    </source>
</evidence>
<dbReference type="AlphaFoldDB" id="B8IJD8"/>
<dbReference type="Gene3D" id="3.30.460.10">
    <property type="entry name" value="Beta Polymerase, domain 2"/>
    <property type="match status" value="1"/>
</dbReference>
<dbReference type="InterPro" id="IPR010043">
    <property type="entry name" value="UTase/UR"/>
</dbReference>
<feature type="region of interest" description="Uridylyltransferase" evidence="7">
    <location>
        <begin position="1"/>
        <end position="465"/>
    </location>
</feature>
<keyword evidence="2 7" id="KW-0548">Nucleotidyltransferase</keyword>
<dbReference type="HOGENOM" id="CLU_012833_1_0_5"/>
<protein>
    <recommendedName>
        <fullName evidence="7">Bifunctional uridylyltransferase/uridylyl-removing enzyme</fullName>
        <shortName evidence="7">UTase/UR</shortName>
    </recommendedName>
    <alternativeName>
        <fullName evidence="7">Bifunctional [protein-PII] modification enzyme</fullName>
    </alternativeName>
    <alternativeName>
        <fullName evidence="7">Bifunctional nitrogen sensor protein</fullName>
    </alternativeName>
    <domain>
        <recommendedName>
            <fullName evidence="7">[Protein-PII] uridylyltransferase</fullName>
            <shortName evidence="7">PII uridylyltransferase</shortName>
            <shortName evidence="7">UTase</shortName>
            <ecNumber evidence="7">2.7.7.59</ecNumber>
        </recommendedName>
    </domain>
    <domain>
        <recommendedName>
            <fullName evidence="7">[Protein-PII]-UMP uridylyl-removing enzyme</fullName>
            <shortName evidence="7">UR</shortName>
            <ecNumber evidence="7">3.1.4.-</ecNumber>
        </recommendedName>
    </domain>
</protein>
<keyword evidence="7" id="KW-0535">Nitrogen fixation</keyword>
<dbReference type="Pfam" id="PF08335">
    <property type="entry name" value="GlnD_UR_UTase"/>
    <property type="match status" value="1"/>
</dbReference>
<dbReference type="InterPro" id="IPR002912">
    <property type="entry name" value="ACT_dom"/>
</dbReference>
<evidence type="ECO:0000256" key="2">
    <source>
        <dbReference type="ARBA" id="ARBA00022695"/>
    </source>
</evidence>
<comment type="cofactor">
    <cofactor evidence="7">
        <name>Mg(2+)</name>
        <dbReference type="ChEBI" id="CHEBI:18420"/>
    </cofactor>
</comment>
<dbReference type="GO" id="GO:0009399">
    <property type="term" value="P:nitrogen fixation"/>
    <property type="evidence" value="ECO:0007669"/>
    <property type="project" value="UniProtKB-UniRule"/>
</dbReference>
<dbReference type="InterPro" id="IPR013546">
    <property type="entry name" value="PII_UdlTrfase/GS_AdlTrfase"/>
</dbReference>
<keyword evidence="5 7" id="KW-0460">Magnesium</keyword>
<evidence type="ECO:0000256" key="7">
    <source>
        <dbReference type="HAMAP-Rule" id="MF_00277"/>
    </source>
</evidence>
<organism evidence="11 12">
    <name type="scientific">Methylobacterium nodulans (strain LMG 21967 / CNCM I-2342 / ORS 2060)</name>
    <dbReference type="NCBI Taxonomy" id="460265"/>
    <lineage>
        <taxon>Bacteria</taxon>
        <taxon>Pseudomonadati</taxon>
        <taxon>Pseudomonadota</taxon>
        <taxon>Alphaproteobacteria</taxon>
        <taxon>Hyphomicrobiales</taxon>
        <taxon>Methylobacteriaceae</taxon>
        <taxon>Methylobacterium</taxon>
    </lineage>
</organism>
<dbReference type="InterPro" id="IPR045865">
    <property type="entry name" value="ACT-like_dom_sf"/>
</dbReference>
<comment type="activity regulation">
    <text evidence="7">Uridylyltransferase (UTase) activity is inhibited by glutamine, while glutamine activates uridylyl-removing (UR) activity.</text>
</comment>
<keyword evidence="12" id="KW-1185">Reference proteome</keyword>
<comment type="similarity">
    <text evidence="7">Belongs to the GlnD family.</text>
</comment>
<evidence type="ECO:0000313" key="12">
    <source>
        <dbReference type="Proteomes" id="UP000008207"/>
    </source>
</evidence>
<dbReference type="SUPFAM" id="SSF81301">
    <property type="entry name" value="Nucleotidyltransferase"/>
    <property type="match status" value="1"/>
</dbReference>
<evidence type="ECO:0000256" key="1">
    <source>
        <dbReference type="ARBA" id="ARBA00022679"/>
    </source>
</evidence>
<evidence type="ECO:0000256" key="3">
    <source>
        <dbReference type="ARBA" id="ARBA00022737"/>
    </source>
</evidence>
<dbReference type="CDD" id="cd00077">
    <property type="entry name" value="HDc"/>
    <property type="match status" value="1"/>
</dbReference>
<dbReference type="Pfam" id="PF01909">
    <property type="entry name" value="NTP_transf_2"/>
    <property type="match status" value="1"/>
</dbReference>
<gene>
    <name evidence="7" type="primary">glnD</name>
    <name evidence="11" type="ordered locus">Mnod_1147</name>
</gene>
<dbReference type="Pfam" id="PF01966">
    <property type="entry name" value="HD"/>
    <property type="match status" value="1"/>
</dbReference>
<dbReference type="InterPro" id="IPR002934">
    <property type="entry name" value="Polymerase_NTP_transf_dom"/>
</dbReference>
<evidence type="ECO:0000313" key="11">
    <source>
        <dbReference type="EMBL" id="ACL56153.1"/>
    </source>
</evidence>
<evidence type="ECO:0000256" key="4">
    <source>
        <dbReference type="ARBA" id="ARBA00022801"/>
    </source>
</evidence>
<dbReference type="InterPro" id="IPR006674">
    <property type="entry name" value="HD_domain"/>
</dbReference>
<comment type="domain">
    <text evidence="7">Has four distinct domains: an N-terminal nucleotidyltransferase (NT) domain responsible for UTase activity, a central HD domain that encodes UR activity, and two C-terminal ACT domains that seem to have a role in glutamine sensing.</text>
</comment>
<keyword evidence="3" id="KW-0677">Repeat</keyword>
<evidence type="ECO:0000256" key="8">
    <source>
        <dbReference type="SAM" id="MobiDB-lite"/>
    </source>
</evidence>
<dbReference type="InterPro" id="IPR043519">
    <property type="entry name" value="NT_sf"/>
</dbReference>
<feature type="compositionally biased region" description="Gly residues" evidence="8">
    <location>
        <begin position="11"/>
        <end position="22"/>
    </location>
</feature>
<dbReference type="STRING" id="460265.Mnod_1147"/>
<dbReference type="EC" id="2.7.7.59" evidence="7"/>
<proteinExistence type="inferred from homology"/>
<comment type="caution">
    <text evidence="7">Lacks conserved residue(s) required for the propagation of feature annotation.</text>
</comment>
<feature type="domain" description="ACT" evidence="9">
    <location>
        <begin position="934"/>
        <end position="1014"/>
    </location>
</feature>
<dbReference type="SUPFAM" id="SSF81593">
    <property type="entry name" value="Nucleotidyltransferase substrate binding subunit/domain"/>
    <property type="match status" value="1"/>
</dbReference>
<sequence length="1029" mass="113971">MVRTAPRPGAVGSGAALGGLGRGRVLHREQAGEAERGAEQGAAADAHRLSPPVTEAPVRQAGWNGPGLWIARAPGATQRSGGILRVHRPSSTLRLRGLMPDTATALAQLLAGIDQTVSDPTRLRERLLPGLRQIIEEGRAQAERNLTVHRDGLACAREICSLMDAVVQAIYAAVVKRLYRADNPTAGEHIAVVATGGYGRGTLAPGSDIDLLFLLPYKQTAWGESVVEAMLYILWDLKLKVGHATRSVADCLREGRADMTIRTALLEARFLFGERALFDELVERFDREVVQGTAAEFVEAKLKERDTRVAKGGASRYLVEPNVKDGKGGLRDLNTLFWIAKYTFRVKGTEELVEAGLFTADEVRLFDRCEEFLWRVRCHMHFATGRAEERLSFGLQPRIAERLGYGPRGGLTAVERFMKSYFLIAKDVGDLTAIVCAEMEARHTKRPPVLNRWFGRFKQRFRSPDLEAVDFRIDNGRLNLRDDGAFERDPVNLIRLFWLSDRHDLAIHPDASRLATRSLSLIGPMVRVDPEANRLFVELLTSRNAPETVLRHMNETGVLGRFVPDFGRIVAMMQFNMYHHFTVDEHLIRSLGMLAAIESGEAKAEHPVAHRIIGTIRNRRALYVATFLHDIAKGRKDDHSIAGAAVARKLGPRFGLEPAEIDTVAWLVEHHLLMSITAQSRDLSDPKTIETFAGVVQSLERLKLLFVLTIADIKAVGPGVWTAWKATLLRTLFYETEVVLSGGHSEVARTDRVRLLQMRLREQLADWTPEEFDAYAARLYAPYWLKVDAARQLKDARFIRQTLAEGRTVATHFETDASRGITELSVYSPDHPRLLAILTGACAAAGGNIVDAQIFTTADGFVLDTIVLSRAFDQDEDELRRAGRIATAIERALKGEIRIADLVADRHPRKDRARTFQVAPDLSIDNALSSRETVLEISGLDRPGLLYELTTALSRLNLNITSAHVATFGERVVDVFYVTDLTGTKITQPDRQATIRRAVMGVFEGEGILGRPAPKRGGVRPKAPAGGEA</sequence>
<dbReference type="GO" id="GO:0008773">
    <property type="term" value="F:[protein-PII] uridylyltransferase activity"/>
    <property type="evidence" value="ECO:0007669"/>
    <property type="project" value="UniProtKB-UniRule"/>
</dbReference>
<dbReference type="NCBIfam" id="NF003467">
    <property type="entry name" value="PRK05092.1"/>
    <property type="match status" value="1"/>
</dbReference>
<dbReference type="SMART" id="SM00471">
    <property type="entry name" value="HDc"/>
    <property type="match status" value="1"/>
</dbReference>
<dbReference type="CDD" id="cd04899">
    <property type="entry name" value="ACT_ACR-UUR-like_2"/>
    <property type="match status" value="1"/>
</dbReference>
<feature type="domain" description="ACT" evidence="9">
    <location>
        <begin position="823"/>
        <end position="900"/>
    </location>
</feature>
<dbReference type="InterPro" id="IPR003607">
    <property type="entry name" value="HD/PDEase_dom"/>
</dbReference>
<comment type="catalytic activity">
    <reaction evidence="7">
        <text>[protein-PII]-uridylyl-L-tyrosine + H2O = [protein-PII]-L-tyrosine + UMP + H(+)</text>
        <dbReference type="Rhea" id="RHEA:48600"/>
        <dbReference type="Rhea" id="RHEA-COMP:12147"/>
        <dbReference type="Rhea" id="RHEA-COMP:12148"/>
        <dbReference type="ChEBI" id="CHEBI:15377"/>
        <dbReference type="ChEBI" id="CHEBI:15378"/>
        <dbReference type="ChEBI" id="CHEBI:46858"/>
        <dbReference type="ChEBI" id="CHEBI:57865"/>
        <dbReference type="ChEBI" id="CHEBI:90602"/>
    </reaction>
</comment>
<dbReference type="EC" id="3.1.4.-" evidence="7"/>
<dbReference type="NCBIfam" id="TIGR01693">
    <property type="entry name" value="UTase_glnD"/>
    <property type="match status" value="1"/>
</dbReference>
<dbReference type="Proteomes" id="UP000008207">
    <property type="component" value="Chromosome"/>
</dbReference>
<feature type="region of interest" description="Disordered" evidence="8">
    <location>
        <begin position="1"/>
        <end position="61"/>
    </location>
</feature>
<dbReference type="SUPFAM" id="SSF81891">
    <property type="entry name" value="Poly A polymerase C-terminal region-like"/>
    <property type="match status" value="1"/>
</dbReference>
<dbReference type="Pfam" id="PF01842">
    <property type="entry name" value="ACT"/>
    <property type="match status" value="1"/>
</dbReference>
<feature type="region of interest" description="Disordered" evidence="8">
    <location>
        <begin position="1010"/>
        <end position="1029"/>
    </location>
</feature>
<dbReference type="CDD" id="cd04900">
    <property type="entry name" value="ACT_UUR-like_1"/>
    <property type="match status" value="1"/>
</dbReference>
<dbReference type="Gene3D" id="1.10.3090.10">
    <property type="entry name" value="cca-adding enzyme, domain 2"/>
    <property type="match status" value="1"/>
</dbReference>
<dbReference type="PROSITE" id="PS51671">
    <property type="entry name" value="ACT"/>
    <property type="match status" value="2"/>
</dbReference>
<keyword evidence="6 7" id="KW-0511">Multifunctional enzyme</keyword>
<feature type="domain" description="HD" evidence="10">
    <location>
        <begin position="583"/>
        <end position="705"/>
    </location>
</feature>
<keyword evidence="4 7" id="KW-0378">Hydrolase</keyword>
<dbReference type="SUPFAM" id="SSF55021">
    <property type="entry name" value="ACT-like"/>
    <property type="match status" value="2"/>
</dbReference>
<keyword evidence="1 7" id="KW-0808">Transferase</keyword>
<dbReference type="PROSITE" id="PS51831">
    <property type="entry name" value="HD"/>
    <property type="match status" value="1"/>
</dbReference>
<dbReference type="GO" id="GO:0008081">
    <property type="term" value="F:phosphoric diester hydrolase activity"/>
    <property type="evidence" value="ECO:0007669"/>
    <property type="project" value="UniProtKB-UniRule"/>
</dbReference>